<comment type="caution">
    <text evidence="1">The sequence shown here is derived from an EMBL/GenBank/DDBJ whole genome shotgun (WGS) entry which is preliminary data.</text>
</comment>
<evidence type="ECO:0000313" key="1">
    <source>
        <dbReference type="EMBL" id="GBM33054.1"/>
    </source>
</evidence>
<name>A0A4Y2EYX3_ARAVE</name>
<dbReference type="AlphaFoldDB" id="A0A4Y2EYX3"/>
<keyword evidence="2" id="KW-1185">Reference proteome</keyword>
<dbReference type="OrthoDB" id="6091153at2759"/>
<gene>
    <name evidence="1" type="ORF">AVEN_126056_1</name>
</gene>
<sequence length="131" mass="14971">MSLAYAEYPQDVRDSLVVQYFVDAIRDEDTQHATRLMDAKDLKSGLAYSLKYEAAETVSKTSRNVRSIKIEDGTRKEKFDCLLKTLEKLSNSLAAGKKTIPRRNRNVTCWKSNINGHVQRKCQVIMSVQEN</sequence>
<dbReference type="EMBL" id="BGPR01000723">
    <property type="protein sequence ID" value="GBM33054.1"/>
    <property type="molecule type" value="Genomic_DNA"/>
</dbReference>
<evidence type="ECO:0000313" key="2">
    <source>
        <dbReference type="Proteomes" id="UP000499080"/>
    </source>
</evidence>
<accession>A0A4Y2EYX3</accession>
<dbReference type="Proteomes" id="UP000499080">
    <property type="component" value="Unassembled WGS sequence"/>
</dbReference>
<reference evidence="1 2" key="1">
    <citation type="journal article" date="2019" name="Sci. Rep.">
        <title>Orb-weaving spider Araneus ventricosus genome elucidates the spidroin gene catalogue.</title>
        <authorList>
            <person name="Kono N."/>
            <person name="Nakamura H."/>
            <person name="Ohtoshi R."/>
            <person name="Moran D.A.P."/>
            <person name="Shinohara A."/>
            <person name="Yoshida Y."/>
            <person name="Fujiwara M."/>
            <person name="Mori M."/>
            <person name="Tomita M."/>
            <person name="Arakawa K."/>
        </authorList>
    </citation>
    <scope>NUCLEOTIDE SEQUENCE [LARGE SCALE GENOMIC DNA]</scope>
</reference>
<organism evidence="1 2">
    <name type="scientific">Araneus ventricosus</name>
    <name type="common">Orbweaver spider</name>
    <name type="synonym">Epeira ventricosa</name>
    <dbReference type="NCBI Taxonomy" id="182803"/>
    <lineage>
        <taxon>Eukaryota</taxon>
        <taxon>Metazoa</taxon>
        <taxon>Ecdysozoa</taxon>
        <taxon>Arthropoda</taxon>
        <taxon>Chelicerata</taxon>
        <taxon>Arachnida</taxon>
        <taxon>Araneae</taxon>
        <taxon>Araneomorphae</taxon>
        <taxon>Entelegynae</taxon>
        <taxon>Araneoidea</taxon>
        <taxon>Araneidae</taxon>
        <taxon>Araneus</taxon>
    </lineage>
</organism>
<protein>
    <submittedName>
        <fullName evidence="1">Uncharacterized protein</fullName>
    </submittedName>
</protein>
<proteinExistence type="predicted"/>